<keyword evidence="4 7" id="KW-1133">Transmembrane helix</keyword>
<feature type="transmembrane region" description="Helical" evidence="7">
    <location>
        <begin position="277"/>
        <end position="302"/>
    </location>
</feature>
<gene>
    <name evidence="8" type="primary">AVEN_147911_1</name>
    <name evidence="8" type="ORF">CDAR_547541</name>
</gene>
<dbReference type="EMBL" id="BPLQ01015485">
    <property type="protein sequence ID" value="GIY88356.1"/>
    <property type="molecule type" value="Genomic_DNA"/>
</dbReference>
<evidence type="ECO:0000256" key="3">
    <source>
        <dbReference type="ARBA" id="ARBA00022692"/>
    </source>
</evidence>
<feature type="transmembrane region" description="Helical" evidence="7">
    <location>
        <begin position="71"/>
        <end position="88"/>
    </location>
</feature>
<dbReference type="PANTHER" id="PTHR21421">
    <property type="entry name" value="GUSTATORY RECEPTOR"/>
    <property type="match status" value="1"/>
</dbReference>
<dbReference type="Pfam" id="PF08395">
    <property type="entry name" value="7tm_7"/>
    <property type="match status" value="1"/>
</dbReference>
<keyword evidence="9" id="KW-1185">Reference proteome</keyword>
<evidence type="ECO:0000256" key="1">
    <source>
        <dbReference type="ARBA" id="ARBA00004651"/>
    </source>
</evidence>
<keyword evidence="6" id="KW-0675">Receptor</keyword>
<dbReference type="InterPro" id="IPR013604">
    <property type="entry name" value="7TM_chemorcpt"/>
</dbReference>
<dbReference type="PANTHER" id="PTHR21421:SF29">
    <property type="entry name" value="GUSTATORY RECEPTOR 5A FOR TREHALOSE-RELATED"/>
    <property type="match status" value="1"/>
</dbReference>
<comment type="subcellular location">
    <subcellularLocation>
        <location evidence="1">Cell membrane</location>
        <topology evidence="1">Multi-pass membrane protein</topology>
    </subcellularLocation>
</comment>
<accession>A0AAV4WZK9</accession>
<evidence type="ECO:0000256" key="4">
    <source>
        <dbReference type="ARBA" id="ARBA00022989"/>
    </source>
</evidence>
<keyword evidence="5 7" id="KW-0472">Membrane</keyword>
<keyword evidence="3 7" id="KW-0812">Transmembrane</keyword>
<proteinExistence type="predicted"/>
<keyword evidence="2" id="KW-1003">Cell membrane</keyword>
<feature type="transmembrane region" description="Helical" evidence="7">
    <location>
        <begin position="171"/>
        <end position="197"/>
    </location>
</feature>
<name>A0AAV4WZK9_9ARAC</name>
<evidence type="ECO:0000256" key="5">
    <source>
        <dbReference type="ARBA" id="ARBA00023136"/>
    </source>
</evidence>
<feature type="transmembrane region" description="Helical" evidence="7">
    <location>
        <begin position="244"/>
        <end position="265"/>
    </location>
</feature>
<dbReference type="Proteomes" id="UP001054837">
    <property type="component" value="Unassembled WGS sequence"/>
</dbReference>
<protein>
    <recommendedName>
        <fullName evidence="10">Gustatory receptor</fullName>
    </recommendedName>
</protein>
<sequence>MAAETLPKLLSRSLYLFGVYVEDNDTVVSIETIKAKNLSKRSQPFWISIEMVFSHLFFVFASVYGGLGNESWPFLISGTLDLFGFVLAKDSFYVRIIRIKEAIRSLNLFPVHVHNATKRRNALLINTMIMIAFFFAVVYITYVFVVFKPENIIWEQTTNYILIRLSTAFKIVFWLFYVWYVYVGIPIFICLFVFMCLHINAKLQAIHQKLEFMLKHKTCHISRIHKQRKKFCYLQKLSSEINTIFTEIIFFWLLKIVFRCCTSMFDLVRNSWTGDDLSFQGIILLDVIFDITHLLIMCIFAAKIVESKFHSLETLTSLMLFDQPCNENHLQELNLFLSILGHSNIGMTAFDFILLNKNLALSVSGIIGSYSIIIYQISN</sequence>
<evidence type="ECO:0000313" key="9">
    <source>
        <dbReference type="Proteomes" id="UP001054837"/>
    </source>
</evidence>
<dbReference type="GO" id="GO:0051606">
    <property type="term" value="P:detection of stimulus"/>
    <property type="evidence" value="ECO:0007669"/>
    <property type="project" value="UniProtKB-ARBA"/>
</dbReference>
<dbReference type="GO" id="GO:0050909">
    <property type="term" value="P:sensory perception of taste"/>
    <property type="evidence" value="ECO:0007669"/>
    <property type="project" value="InterPro"/>
</dbReference>
<reference evidence="8 9" key="1">
    <citation type="submission" date="2021-06" db="EMBL/GenBank/DDBJ databases">
        <title>Caerostris darwini draft genome.</title>
        <authorList>
            <person name="Kono N."/>
            <person name="Arakawa K."/>
        </authorList>
    </citation>
    <scope>NUCLEOTIDE SEQUENCE [LARGE SCALE GENOMIC DNA]</scope>
</reference>
<organism evidence="8 9">
    <name type="scientific">Caerostris darwini</name>
    <dbReference type="NCBI Taxonomy" id="1538125"/>
    <lineage>
        <taxon>Eukaryota</taxon>
        <taxon>Metazoa</taxon>
        <taxon>Ecdysozoa</taxon>
        <taxon>Arthropoda</taxon>
        <taxon>Chelicerata</taxon>
        <taxon>Arachnida</taxon>
        <taxon>Araneae</taxon>
        <taxon>Araneomorphae</taxon>
        <taxon>Entelegynae</taxon>
        <taxon>Araneoidea</taxon>
        <taxon>Araneidae</taxon>
        <taxon>Caerostris</taxon>
    </lineage>
</organism>
<evidence type="ECO:0000256" key="6">
    <source>
        <dbReference type="ARBA" id="ARBA00023170"/>
    </source>
</evidence>
<dbReference type="AlphaFoldDB" id="A0AAV4WZK9"/>
<comment type="caution">
    <text evidence="8">The sequence shown here is derived from an EMBL/GenBank/DDBJ whole genome shotgun (WGS) entry which is preliminary data.</text>
</comment>
<feature type="transmembrane region" description="Helical" evidence="7">
    <location>
        <begin position="123"/>
        <end position="145"/>
    </location>
</feature>
<evidence type="ECO:0008006" key="10">
    <source>
        <dbReference type="Google" id="ProtNLM"/>
    </source>
</evidence>
<evidence type="ECO:0000256" key="2">
    <source>
        <dbReference type="ARBA" id="ARBA00022475"/>
    </source>
</evidence>
<dbReference type="GO" id="GO:0038023">
    <property type="term" value="F:signaling receptor activity"/>
    <property type="evidence" value="ECO:0007669"/>
    <property type="project" value="UniProtKB-ARBA"/>
</dbReference>
<feature type="transmembrane region" description="Helical" evidence="7">
    <location>
        <begin position="45"/>
        <end position="65"/>
    </location>
</feature>
<evidence type="ECO:0000313" key="8">
    <source>
        <dbReference type="EMBL" id="GIY88356.1"/>
    </source>
</evidence>
<feature type="transmembrane region" description="Helical" evidence="7">
    <location>
        <begin position="359"/>
        <end position="378"/>
    </location>
</feature>
<evidence type="ECO:0000256" key="7">
    <source>
        <dbReference type="SAM" id="Phobius"/>
    </source>
</evidence>
<dbReference type="GO" id="GO:0005886">
    <property type="term" value="C:plasma membrane"/>
    <property type="evidence" value="ECO:0007669"/>
    <property type="project" value="UniProtKB-SubCell"/>
</dbReference>